<protein>
    <submittedName>
        <fullName evidence="1">DUF4188 domain-containing protein</fullName>
    </submittedName>
</protein>
<dbReference type="Pfam" id="PF13826">
    <property type="entry name" value="Monooxy_af470-like"/>
    <property type="match status" value="1"/>
</dbReference>
<accession>A0AAU8DJX5</accession>
<reference evidence="1" key="1">
    <citation type="submission" date="2024-05" db="EMBL/GenBank/DDBJ databases">
        <authorList>
            <person name="Cai S.Y."/>
            <person name="Jin L.M."/>
            <person name="Li H.R."/>
        </authorList>
    </citation>
    <scope>NUCLEOTIDE SEQUENCE</scope>
    <source>
        <strain evidence="1">A5-74</strain>
    </source>
</reference>
<organism evidence="1">
    <name type="scientific">Nakamurella sp. A5-74</name>
    <dbReference type="NCBI Taxonomy" id="3158264"/>
    <lineage>
        <taxon>Bacteria</taxon>
        <taxon>Bacillati</taxon>
        <taxon>Actinomycetota</taxon>
        <taxon>Actinomycetes</taxon>
        <taxon>Nakamurellales</taxon>
        <taxon>Nakamurellaceae</taxon>
        <taxon>Nakamurella</taxon>
    </lineage>
</organism>
<evidence type="ECO:0000313" key="1">
    <source>
        <dbReference type="EMBL" id="XCG62254.1"/>
    </source>
</evidence>
<dbReference type="EMBL" id="CP159218">
    <property type="protein sequence ID" value="XCG62254.1"/>
    <property type="molecule type" value="Genomic_DNA"/>
</dbReference>
<dbReference type="RefSeq" id="WP_353647869.1">
    <property type="nucleotide sequence ID" value="NZ_CP159218.1"/>
</dbReference>
<gene>
    <name evidence="1" type="ORF">ABLG96_13370</name>
</gene>
<proteinExistence type="predicted"/>
<name>A0AAU8DJX5_9ACTN</name>
<sequence>MAINPGRWTATPVATDEPVTVFLIGMRVNRWWKPWQWSRTGMAMGRMLTHLAKNPESGLLSFHSWFGRTTMLLSYWQSQEHLVRFARDPDLAHLPAWRTFNKAVGGGGDVGVWHETYQIKPSPHEVVYVNMPAFGLGRALGVEQLGTGTSTATQRWKRAAAAE</sequence>
<dbReference type="InterPro" id="IPR025444">
    <property type="entry name" value="Monooxy_af470"/>
</dbReference>
<dbReference type="AlphaFoldDB" id="A0AAU8DJX5"/>